<proteinExistence type="predicted"/>
<dbReference type="KEGG" id="kne:92179479"/>
<keyword evidence="4" id="KW-1185">Reference proteome</keyword>
<keyword evidence="2" id="KW-0472">Membrane</keyword>
<feature type="region of interest" description="Disordered" evidence="1">
    <location>
        <begin position="1"/>
        <end position="32"/>
    </location>
</feature>
<evidence type="ECO:0000256" key="1">
    <source>
        <dbReference type="SAM" id="MobiDB-lite"/>
    </source>
</evidence>
<evidence type="ECO:0000313" key="3">
    <source>
        <dbReference type="EMBL" id="KAK8861401.1"/>
    </source>
</evidence>
<name>A0AAW0Z0R0_9TREE</name>
<dbReference type="EMBL" id="JBCAWK010000004">
    <property type="protein sequence ID" value="KAK8861401.1"/>
    <property type="molecule type" value="Genomic_DNA"/>
</dbReference>
<dbReference type="RefSeq" id="XP_066804026.1">
    <property type="nucleotide sequence ID" value="XM_066945337.1"/>
</dbReference>
<evidence type="ECO:0000256" key="2">
    <source>
        <dbReference type="SAM" id="Phobius"/>
    </source>
</evidence>
<dbReference type="Proteomes" id="UP001388673">
    <property type="component" value="Unassembled WGS sequence"/>
</dbReference>
<feature type="transmembrane region" description="Helical" evidence="2">
    <location>
        <begin position="43"/>
        <end position="63"/>
    </location>
</feature>
<protein>
    <submittedName>
        <fullName evidence="3">Uncharacterized protein</fullName>
    </submittedName>
</protein>
<organism evidence="3 4">
    <name type="scientific">Kwoniella newhampshirensis</name>
    <dbReference type="NCBI Taxonomy" id="1651941"/>
    <lineage>
        <taxon>Eukaryota</taxon>
        <taxon>Fungi</taxon>
        <taxon>Dikarya</taxon>
        <taxon>Basidiomycota</taxon>
        <taxon>Agaricomycotina</taxon>
        <taxon>Tremellomycetes</taxon>
        <taxon>Tremellales</taxon>
        <taxon>Cryptococcaceae</taxon>
        <taxon>Kwoniella</taxon>
    </lineage>
</organism>
<dbReference type="GeneID" id="92179479"/>
<accession>A0AAW0Z0R0</accession>
<sequence length="262" mass="28730">MSSTITNTPSSSTGSRTVSPTSYPTYSPPPNNGNSPSSFYKNLFYILIGLLCAFAIVSFLSLLRARRRRHAIVREAERLGVIVPGVPGYVPMRERQSLLWTRSDGSSNPDWWEINRLNRFSDEKNEGGGGAGHDVGEEGSDLLDGHFQPLAIVPPPPPAEPTEPIPISALPYFPNHLAYRPQALVPPPARFEDVLDPTLIDQLRGDKVEVITIVRMPAPPPISRRRERSAGEAEDDGQEIMNEWGGVELGIAEMEVVGRRGG</sequence>
<comment type="caution">
    <text evidence="3">The sequence shown here is derived from an EMBL/GenBank/DDBJ whole genome shotgun (WGS) entry which is preliminary data.</text>
</comment>
<keyword evidence="2" id="KW-0812">Transmembrane</keyword>
<dbReference type="AlphaFoldDB" id="A0AAW0Z0R0"/>
<keyword evidence="2" id="KW-1133">Transmembrane helix</keyword>
<reference evidence="3 4" key="1">
    <citation type="journal article" date="2024" name="bioRxiv">
        <title>Comparative genomics of Cryptococcus and Kwoniella reveals pathogenesis evolution and contrasting karyotype dynamics via intercentromeric recombination or chromosome fusion.</title>
        <authorList>
            <person name="Coelho M.A."/>
            <person name="David-Palma M."/>
            <person name="Shea T."/>
            <person name="Bowers K."/>
            <person name="McGinley-Smith S."/>
            <person name="Mohammad A.W."/>
            <person name="Gnirke A."/>
            <person name="Yurkov A.M."/>
            <person name="Nowrousian M."/>
            <person name="Sun S."/>
            <person name="Cuomo C.A."/>
            <person name="Heitman J."/>
        </authorList>
    </citation>
    <scope>NUCLEOTIDE SEQUENCE [LARGE SCALE GENOMIC DNA]</scope>
    <source>
        <strain evidence="3 4">CBS 13917</strain>
    </source>
</reference>
<feature type="compositionally biased region" description="Low complexity" evidence="1">
    <location>
        <begin position="1"/>
        <end position="25"/>
    </location>
</feature>
<gene>
    <name evidence="3" type="ORF">IAR55_002220</name>
</gene>
<evidence type="ECO:0000313" key="4">
    <source>
        <dbReference type="Proteomes" id="UP001388673"/>
    </source>
</evidence>